<dbReference type="InterPro" id="IPR039677">
    <property type="entry name" value="RSG1"/>
</dbReference>
<keyword evidence="12" id="KW-0966">Cell projection</keyword>
<sequence>MNNSDVQTEWQNTAEGLAILKHFFNSKSSGRKLFGILERPVLHTSIEEVCYKIVLLGKSGSGKTWTCQRLAGISGNFNTYETVGISITDIYWPIKIWDKIIIFKLTIWDPGSNSFKKYTHIPWSCNDKADMQLLIFSYNDLSSFNEILPMINKSNKKSEETLPGILLIGNRYFPKNEVTISDLQEIKLKNNINILTLPNFTTNSNEITKISPILNAICEQLWFRDQQYILSHNVTV</sequence>
<dbReference type="Pfam" id="PF00071">
    <property type="entry name" value="Ras"/>
    <property type="match status" value="1"/>
</dbReference>
<evidence type="ECO:0000256" key="5">
    <source>
        <dbReference type="ARBA" id="ARBA00022483"/>
    </source>
</evidence>
<evidence type="ECO:0000256" key="2">
    <source>
        <dbReference type="ARBA" id="ARBA00006270"/>
    </source>
</evidence>
<dbReference type="SUPFAM" id="SSF52540">
    <property type="entry name" value="P-loop containing nucleoside triphosphate hydrolases"/>
    <property type="match status" value="1"/>
</dbReference>
<evidence type="ECO:0000256" key="3">
    <source>
        <dbReference type="ARBA" id="ARBA00021423"/>
    </source>
</evidence>
<evidence type="ECO:0000256" key="1">
    <source>
        <dbReference type="ARBA" id="ARBA00004120"/>
    </source>
</evidence>
<evidence type="ECO:0000256" key="6">
    <source>
        <dbReference type="ARBA" id="ARBA00022490"/>
    </source>
</evidence>
<keyword evidence="4" id="KW-0813">Transport</keyword>
<dbReference type="PROSITE" id="PS51419">
    <property type="entry name" value="RAB"/>
    <property type="match status" value="1"/>
</dbReference>
<keyword evidence="6" id="KW-0963">Cytoplasm</keyword>
<keyword evidence="10" id="KW-0342">GTP-binding</keyword>
<keyword evidence="11" id="KW-0206">Cytoskeleton</keyword>
<keyword evidence="15" id="KW-1185">Reference proteome</keyword>
<keyword evidence="9" id="KW-0969">Cilium</keyword>
<evidence type="ECO:0000256" key="10">
    <source>
        <dbReference type="ARBA" id="ARBA00023134"/>
    </source>
</evidence>
<dbReference type="Gene3D" id="3.40.50.300">
    <property type="entry name" value="P-loop containing nucleotide triphosphate hydrolases"/>
    <property type="match status" value="1"/>
</dbReference>
<dbReference type="InterPro" id="IPR001806">
    <property type="entry name" value="Small_GTPase"/>
</dbReference>
<dbReference type="InterPro" id="IPR027417">
    <property type="entry name" value="P-loop_NTPase"/>
</dbReference>
<evidence type="ECO:0000256" key="7">
    <source>
        <dbReference type="ARBA" id="ARBA00022794"/>
    </source>
</evidence>
<dbReference type="GO" id="GO:0003924">
    <property type="term" value="F:GTPase activity"/>
    <property type="evidence" value="ECO:0007669"/>
    <property type="project" value="InterPro"/>
</dbReference>
<evidence type="ECO:0000313" key="14">
    <source>
        <dbReference type="EMBL" id="KAK9497238.1"/>
    </source>
</evidence>
<dbReference type="GO" id="GO:0030030">
    <property type="term" value="P:cell projection organization"/>
    <property type="evidence" value="ECO:0007669"/>
    <property type="project" value="UniProtKB-KW"/>
</dbReference>
<keyword evidence="8" id="KW-0653">Protein transport</keyword>
<proteinExistence type="inferred from homology"/>
<keyword evidence="10" id="KW-0547">Nucleotide-binding</keyword>
<organism evidence="14 15">
    <name type="scientific">Rhynocoris fuscipes</name>
    <dbReference type="NCBI Taxonomy" id="488301"/>
    <lineage>
        <taxon>Eukaryota</taxon>
        <taxon>Metazoa</taxon>
        <taxon>Ecdysozoa</taxon>
        <taxon>Arthropoda</taxon>
        <taxon>Hexapoda</taxon>
        <taxon>Insecta</taxon>
        <taxon>Pterygota</taxon>
        <taxon>Neoptera</taxon>
        <taxon>Paraneoptera</taxon>
        <taxon>Hemiptera</taxon>
        <taxon>Heteroptera</taxon>
        <taxon>Panheteroptera</taxon>
        <taxon>Cimicomorpha</taxon>
        <taxon>Reduviidae</taxon>
        <taxon>Harpactorinae</taxon>
        <taxon>Harpactorini</taxon>
        <taxon>Rhynocoris</taxon>
    </lineage>
</organism>
<dbReference type="EMBL" id="JAPXFL010000015">
    <property type="protein sequence ID" value="KAK9497238.1"/>
    <property type="molecule type" value="Genomic_DNA"/>
</dbReference>
<dbReference type="GO" id="GO:0005525">
    <property type="term" value="F:GTP binding"/>
    <property type="evidence" value="ECO:0007669"/>
    <property type="project" value="UniProtKB-KW"/>
</dbReference>
<protein>
    <recommendedName>
        <fullName evidence="3">Ciliogenesis and planar polarity effector 2</fullName>
    </recommendedName>
    <alternativeName>
        <fullName evidence="13">REM2- and Rab-like small GTPase 1</fullName>
    </alternativeName>
</protein>
<dbReference type="Proteomes" id="UP001461498">
    <property type="component" value="Unassembled WGS sequence"/>
</dbReference>
<evidence type="ECO:0000256" key="4">
    <source>
        <dbReference type="ARBA" id="ARBA00022448"/>
    </source>
</evidence>
<dbReference type="AlphaFoldDB" id="A0AAW1CKD0"/>
<keyword evidence="5" id="KW-0268">Exocytosis</keyword>
<dbReference type="PANTHER" id="PTHR14983:SF1">
    <property type="entry name" value="CILIOGENESIS AND PLANAR POLARITY EFFECTOR 2"/>
    <property type="match status" value="1"/>
</dbReference>
<accession>A0AAW1CKD0</accession>
<keyword evidence="7" id="KW-0970">Cilium biogenesis/degradation</keyword>
<evidence type="ECO:0000256" key="9">
    <source>
        <dbReference type="ARBA" id="ARBA00023069"/>
    </source>
</evidence>
<evidence type="ECO:0000256" key="12">
    <source>
        <dbReference type="ARBA" id="ARBA00023273"/>
    </source>
</evidence>
<name>A0AAW1CKD0_9HEMI</name>
<comment type="subcellular location">
    <subcellularLocation>
        <location evidence="1">Cytoplasm</location>
        <location evidence="1">Cytoskeleton</location>
        <location evidence="1">Cilium basal body</location>
    </subcellularLocation>
</comment>
<evidence type="ECO:0000313" key="15">
    <source>
        <dbReference type="Proteomes" id="UP001461498"/>
    </source>
</evidence>
<dbReference type="PANTHER" id="PTHR14983">
    <property type="entry name" value="CILIOGENESIS AND PLANAR POLARITY EFFECTOR 2"/>
    <property type="match status" value="1"/>
</dbReference>
<dbReference type="GO" id="GO:0006887">
    <property type="term" value="P:exocytosis"/>
    <property type="evidence" value="ECO:0007669"/>
    <property type="project" value="UniProtKB-KW"/>
</dbReference>
<evidence type="ECO:0000256" key="11">
    <source>
        <dbReference type="ARBA" id="ARBA00023212"/>
    </source>
</evidence>
<evidence type="ECO:0000256" key="13">
    <source>
        <dbReference type="ARBA" id="ARBA00030243"/>
    </source>
</evidence>
<gene>
    <name evidence="14" type="ORF">O3M35_004595</name>
</gene>
<reference evidence="14 15" key="1">
    <citation type="submission" date="2022-12" db="EMBL/GenBank/DDBJ databases">
        <title>Chromosome-level genome assembly of true bugs.</title>
        <authorList>
            <person name="Ma L."/>
            <person name="Li H."/>
        </authorList>
    </citation>
    <scope>NUCLEOTIDE SEQUENCE [LARGE SCALE GENOMIC DNA]</scope>
    <source>
        <strain evidence="14">Lab_2022b</strain>
    </source>
</reference>
<comment type="caution">
    <text evidence="14">The sequence shown here is derived from an EMBL/GenBank/DDBJ whole genome shotgun (WGS) entry which is preliminary data.</text>
</comment>
<comment type="similarity">
    <text evidence="2">Belongs to the small GTPase superfamily. Rab family.</text>
</comment>
<evidence type="ECO:0000256" key="8">
    <source>
        <dbReference type="ARBA" id="ARBA00022927"/>
    </source>
</evidence>
<dbReference type="GO" id="GO:0015031">
    <property type="term" value="P:protein transport"/>
    <property type="evidence" value="ECO:0007669"/>
    <property type="project" value="UniProtKB-KW"/>
</dbReference>